<dbReference type="Proteomes" id="UP000689195">
    <property type="component" value="Unassembled WGS sequence"/>
</dbReference>
<dbReference type="EMBL" id="CAJJDO010000126">
    <property type="protein sequence ID" value="CAD8200865.1"/>
    <property type="molecule type" value="Genomic_DNA"/>
</dbReference>
<dbReference type="GO" id="GO:0003899">
    <property type="term" value="F:DNA-directed RNA polymerase activity"/>
    <property type="evidence" value="ECO:0007669"/>
    <property type="project" value="UniProtKB-EC"/>
</dbReference>
<accession>A0A8S1XIC7</accession>
<dbReference type="CDD" id="cd00653">
    <property type="entry name" value="RNA_pol_B_RPB2"/>
    <property type="match status" value="1"/>
</dbReference>
<comment type="similarity">
    <text evidence="1">Belongs to the RNA polymerase beta chain family.</text>
</comment>
<evidence type="ECO:0000256" key="6">
    <source>
        <dbReference type="ARBA" id="ARBA00023163"/>
    </source>
</evidence>
<feature type="domain" description="RNA polymerase Rpb2" evidence="8">
    <location>
        <begin position="324"/>
        <end position="407"/>
    </location>
</feature>
<dbReference type="AlphaFoldDB" id="A0A8S1XIC7"/>
<evidence type="ECO:0000259" key="8">
    <source>
        <dbReference type="Pfam" id="PF04560"/>
    </source>
</evidence>
<sequence length="420" mass="47963">MEAVNQHRLPAGHNAQVAVMSYSCYDIEDALIMNKSSLDRGFGRTAVYKKSVTECEINQRNKESRFNERIDEPPTKTHNTKKKFIKKYHALDSDGITKVGAQLHHGDIYVNKKTPQVPDNPQIENIQIADTPSVFKEKWPYTVDRVLIINNTNDGTEKIKTVKTIFRQIRRPEFGDKFSSRHGQKGVVGLIVNQEDMPFNERGWCPDLIMNPHGYPSRMTIAKLMELLCGKLGALEGKFKYGTAFGGENVLQVGEELLKRGFHYQGKDCLISGITGEYMECYVYQGPIFYQRLKHMVIDKIHARAKGPMEKLTRQPVEGRAKDGGQRIGEMERDCFLAYGASNLLIERLLISSDPFNVYVCEICGMFKSDSVCRGCNTDKVYQIRLPYCCKLLFQELLAMNIKPKLQLVPSHERQEYTMN</sequence>
<organism evidence="9 10">
    <name type="scientific">Paramecium pentaurelia</name>
    <dbReference type="NCBI Taxonomy" id="43138"/>
    <lineage>
        <taxon>Eukaryota</taxon>
        <taxon>Sar</taxon>
        <taxon>Alveolata</taxon>
        <taxon>Ciliophora</taxon>
        <taxon>Intramacronucleata</taxon>
        <taxon>Oligohymenophorea</taxon>
        <taxon>Peniculida</taxon>
        <taxon>Parameciidae</taxon>
        <taxon>Paramecium</taxon>
    </lineage>
</organism>
<dbReference type="EC" id="2.7.7.6" evidence="2"/>
<feature type="domain" description="DNA-directed RNA polymerase subunit 2 hybrid-binding" evidence="7">
    <location>
        <begin position="1"/>
        <end position="322"/>
    </location>
</feature>
<dbReference type="InterPro" id="IPR015712">
    <property type="entry name" value="DNA-dir_RNA_pol_su2"/>
</dbReference>
<name>A0A8S1XIC7_9CILI</name>
<dbReference type="GO" id="GO:0032549">
    <property type="term" value="F:ribonucleoside binding"/>
    <property type="evidence" value="ECO:0007669"/>
    <property type="project" value="InterPro"/>
</dbReference>
<keyword evidence="6" id="KW-0804">Transcription</keyword>
<keyword evidence="4" id="KW-0808">Transferase</keyword>
<protein>
    <recommendedName>
        <fullName evidence="2">DNA-directed RNA polymerase</fullName>
        <ecNumber evidence="2">2.7.7.6</ecNumber>
    </recommendedName>
</protein>
<dbReference type="InterPro" id="IPR007641">
    <property type="entry name" value="RNA_pol_Rpb2_7"/>
</dbReference>
<dbReference type="PROSITE" id="PS01166">
    <property type="entry name" value="RNA_POL_BETA"/>
    <property type="match status" value="1"/>
</dbReference>
<evidence type="ECO:0000256" key="2">
    <source>
        <dbReference type="ARBA" id="ARBA00012418"/>
    </source>
</evidence>
<proteinExistence type="inferred from homology"/>
<dbReference type="GO" id="GO:0003677">
    <property type="term" value="F:DNA binding"/>
    <property type="evidence" value="ECO:0007669"/>
    <property type="project" value="InterPro"/>
</dbReference>
<reference evidence="9" key="1">
    <citation type="submission" date="2021-01" db="EMBL/GenBank/DDBJ databases">
        <authorList>
            <consortium name="Genoscope - CEA"/>
            <person name="William W."/>
        </authorList>
    </citation>
    <scope>NUCLEOTIDE SEQUENCE</scope>
</reference>
<comment type="caution">
    <text evidence="9">The sequence shown here is derived from an EMBL/GenBank/DDBJ whole genome shotgun (WGS) entry which is preliminary data.</text>
</comment>
<keyword evidence="10" id="KW-1185">Reference proteome</keyword>
<gene>
    <name evidence="9" type="ORF">PPENT_87.1.T1260029</name>
</gene>
<evidence type="ECO:0000256" key="5">
    <source>
        <dbReference type="ARBA" id="ARBA00022695"/>
    </source>
</evidence>
<dbReference type="PANTHER" id="PTHR20856">
    <property type="entry name" value="DNA-DIRECTED RNA POLYMERASE I SUBUNIT 2"/>
    <property type="match status" value="1"/>
</dbReference>
<evidence type="ECO:0000259" key="7">
    <source>
        <dbReference type="Pfam" id="PF00562"/>
    </source>
</evidence>
<dbReference type="GO" id="GO:0000428">
    <property type="term" value="C:DNA-directed RNA polymerase complex"/>
    <property type="evidence" value="ECO:0007669"/>
    <property type="project" value="UniProtKB-KW"/>
</dbReference>
<evidence type="ECO:0000256" key="4">
    <source>
        <dbReference type="ARBA" id="ARBA00022679"/>
    </source>
</evidence>
<evidence type="ECO:0000313" key="10">
    <source>
        <dbReference type="Proteomes" id="UP000689195"/>
    </source>
</evidence>
<evidence type="ECO:0000256" key="1">
    <source>
        <dbReference type="ARBA" id="ARBA00006835"/>
    </source>
</evidence>
<keyword evidence="5" id="KW-0548">Nucleotidyltransferase</keyword>
<dbReference type="InterPro" id="IPR007120">
    <property type="entry name" value="DNA-dir_RNAP_su2_dom"/>
</dbReference>
<evidence type="ECO:0000313" key="9">
    <source>
        <dbReference type="EMBL" id="CAD8200865.1"/>
    </source>
</evidence>
<dbReference type="InterPro" id="IPR007121">
    <property type="entry name" value="RNA_pol_bsu_CS"/>
</dbReference>
<dbReference type="Pfam" id="PF04560">
    <property type="entry name" value="RNA_pol_Rpb2_7"/>
    <property type="match status" value="1"/>
</dbReference>
<dbReference type="Pfam" id="PF00562">
    <property type="entry name" value="RNA_pol_Rpb2_6"/>
    <property type="match status" value="1"/>
</dbReference>
<dbReference type="OrthoDB" id="10248617at2759"/>
<dbReference type="GO" id="GO:0006351">
    <property type="term" value="P:DNA-templated transcription"/>
    <property type="evidence" value="ECO:0007669"/>
    <property type="project" value="InterPro"/>
</dbReference>
<dbReference type="FunFam" id="2.40.50.150:FF:000034">
    <property type="entry name" value="DNA-directed RNA polymerase subunit beta"/>
    <property type="match status" value="1"/>
</dbReference>
<evidence type="ECO:0000256" key="3">
    <source>
        <dbReference type="ARBA" id="ARBA00022478"/>
    </source>
</evidence>
<dbReference type="FunFam" id="2.40.270.10:FF:000011">
    <property type="entry name" value="DNA-directed RNA polymerase subunit beta"/>
    <property type="match status" value="1"/>
</dbReference>
<keyword evidence="3" id="KW-0240">DNA-directed RNA polymerase</keyword>